<evidence type="ECO:0000313" key="2">
    <source>
        <dbReference type="Proteomes" id="UP001732700"/>
    </source>
</evidence>
<dbReference type="Proteomes" id="UP001732700">
    <property type="component" value="Chromosome 4A"/>
</dbReference>
<reference evidence="1" key="1">
    <citation type="submission" date="2021-05" db="EMBL/GenBank/DDBJ databases">
        <authorList>
            <person name="Scholz U."/>
            <person name="Mascher M."/>
            <person name="Fiebig A."/>
        </authorList>
    </citation>
    <scope>NUCLEOTIDE SEQUENCE [LARGE SCALE GENOMIC DNA]</scope>
</reference>
<keyword evidence="2" id="KW-1185">Reference proteome</keyword>
<accession>A0ACD5WFG2</accession>
<dbReference type="EnsemblPlants" id="AVESA.00010b.r2.4AG0624160.1">
    <property type="protein sequence ID" value="AVESA.00010b.r2.4AG0624160.1.CDS.1"/>
    <property type="gene ID" value="AVESA.00010b.r2.4AG0624160"/>
</dbReference>
<reference evidence="1" key="2">
    <citation type="submission" date="2025-09" db="UniProtKB">
        <authorList>
            <consortium name="EnsemblPlants"/>
        </authorList>
    </citation>
    <scope>IDENTIFICATION</scope>
</reference>
<evidence type="ECO:0000313" key="1">
    <source>
        <dbReference type="EnsemblPlants" id="AVESA.00010b.r2.4AG0624160.1.CDS.1"/>
    </source>
</evidence>
<sequence>MAGGGHEHEHELKLVGMWASPFVTRAKLALHLKGLSYEYVEEDLGCKSELLLSSNPVHKTVPVLIHRGRPVCESHLIVQYIDEAFPSAAADGGSPSVRLLPDDPYERATARFWAAYVDDKVLEPWRGVFRARTDEERARWMEQATAAAGALEGVLAGGKEGEFFFGGGSVGYVDVLLGGVVPWVRATAAVTGDELFGAARTPLLAAWMERFGELDAAKAVFRDVDKLVDYAKMLMALFAAGPADK</sequence>
<protein>
    <submittedName>
        <fullName evidence="1">Uncharacterized protein</fullName>
    </submittedName>
</protein>
<name>A0ACD5WFG2_AVESA</name>
<proteinExistence type="predicted"/>
<organism evidence="1 2">
    <name type="scientific">Avena sativa</name>
    <name type="common">Oat</name>
    <dbReference type="NCBI Taxonomy" id="4498"/>
    <lineage>
        <taxon>Eukaryota</taxon>
        <taxon>Viridiplantae</taxon>
        <taxon>Streptophyta</taxon>
        <taxon>Embryophyta</taxon>
        <taxon>Tracheophyta</taxon>
        <taxon>Spermatophyta</taxon>
        <taxon>Magnoliopsida</taxon>
        <taxon>Liliopsida</taxon>
        <taxon>Poales</taxon>
        <taxon>Poaceae</taxon>
        <taxon>BOP clade</taxon>
        <taxon>Pooideae</taxon>
        <taxon>Poodae</taxon>
        <taxon>Poeae</taxon>
        <taxon>Poeae Chloroplast Group 1 (Aveneae type)</taxon>
        <taxon>Aveninae</taxon>
        <taxon>Avena</taxon>
    </lineage>
</organism>